<feature type="domain" description="DUF2070" evidence="2">
    <location>
        <begin position="1"/>
        <end position="522"/>
    </location>
</feature>
<evidence type="ECO:0000256" key="1">
    <source>
        <dbReference type="SAM" id="Phobius"/>
    </source>
</evidence>
<organism evidence="3">
    <name type="scientific">marine metagenome</name>
    <dbReference type="NCBI Taxonomy" id="408172"/>
    <lineage>
        <taxon>unclassified sequences</taxon>
        <taxon>metagenomes</taxon>
        <taxon>ecological metagenomes</taxon>
    </lineage>
</organism>
<keyword evidence="1" id="KW-0812">Transmembrane</keyword>
<feature type="transmembrane region" description="Helical" evidence="1">
    <location>
        <begin position="141"/>
        <end position="163"/>
    </location>
</feature>
<feature type="transmembrane region" description="Helical" evidence="1">
    <location>
        <begin position="27"/>
        <end position="46"/>
    </location>
</feature>
<evidence type="ECO:0000313" key="3">
    <source>
        <dbReference type="EMBL" id="SVA47746.1"/>
    </source>
</evidence>
<evidence type="ECO:0000259" key="2">
    <source>
        <dbReference type="Pfam" id="PF09843"/>
    </source>
</evidence>
<feature type="transmembrane region" description="Helical" evidence="1">
    <location>
        <begin position="88"/>
        <end position="105"/>
    </location>
</feature>
<feature type="transmembrane region" description="Helical" evidence="1">
    <location>
        <begin position="117"/>
        <end position="135"/>
    </location>
</feature>
<protein>
    <recommendedName>
        <fullName evidence="2">DUF2070 domain-containing protein</fullName>
    </recommendedName>
</protein>
<gene>
    <name evidence="3" type="ORF">METZ01_LOCUS100600</name>
</gene>
<sequence length="522" mass="58209">VSLFASIGIASIISALAFNNYIQNYEIFYHLPAVIAVLLVTQYFDSRFTRHKEYSKSLHMSFFGSVLWLITVVAGILGAMIISKELSLFYIAIGMFIFSSFRIGIMTTSLGISLKKSCVLCFVQPLAMFLVLIPIDMWSVLYNVETLAFGTVFLTVAVFWSYFTDRTGLPGIKSTHKLLQAYLQSVSRSDPSEMESIILETAKPLQISTSQIRFHTDDNKNDFRMVLPDLHPGPFHPVGGSDIPYQIYKTMNSSAMVLHSVSDHSLNLPSQHDVKTYLDGLSQSSVSTKGLTCTEPVTAQINKARAVGIRFDSTAILFLSLSPHGMEDVPLFIKTEIEQIAKNRNFENVFVVDTHNAMGGEISRDDSQDMLTAAKSVLDILITKTSYPLRYGYANSKSMNIQTDDLAGGGIGMLCLAFAQKKYFLCWADANNIENGIREKIVTHLQNNGCDLVEMFTSDTHFTTMGVRNRNGYYQLGFITKPEILENWCLSIAKEAEKNIVTGKFEILENQSNVRVMGSGIF</sequence>
<dbReference type="EMBL" id="UINC01010758">
    <property type="protein sequence ID" value="SVA47746.1"/>
    <property type="molecule type" value="Genomic_DNA"/>
</dbReference>
<dbReference type="InterPro" id="IPR019204">
    <property type="entry name" value="DUF2070_membrane"/>
</dbReference>
<keyword evidence="1" id="KW-1133">Transmembrane helix</keyword>
<feature type="non-terminal residue" evidence="3">
    <location>
        <position position="1"/>
    </location>
</feature>
<feature type="transmembrane region" description="Helical" evidence="1">
    <location>
        <begin position="58"/>
        <end position="82"/>
    </location>
</feature>
<dbReference type="Pfam" id="PF09843">
    <property type="entry name" value="DUF2070"/>
    <property type="match status" value="1"/>
</dbReference>
<proteinExistence type="predicted"/>
<feature type="non-terminal residue" evidence="3">
    <location>
        <position position="522"/>
    </location>
</feature>
<accession>A0A381W5C8</accession>
<reference evidence="3" key="1">
    <citation type="submission" date="2018-05" db="EMBL/GenBank/DDBJ databases">
        <authorList>
            <person name="Lanie J.A."/>
            <person name="Ng W.-L."/>
            <person name="Kazmierczak K.M."/>
            <person name="Andrzejewski T.M."/>
            <person name="Davidsen T.M."/>
            <person name="Wayne K.J."/>
            <person name="Tettelin H."/>
            <person name="Glass J.I."/>
            <person name="Rusch D."/>
            <person name="Podicherti R."/>
            <person name="Tsui H.-C.T."/>
            <person name="Winkler M.E."/>
        </authorList>
    </citation>
    <scope>NUCLEOTIDE SEQUENCE</scope>
</reference>
<dbReference type="AlphaFoldDB" id="A0A381W5C8"/>
<name>A0A381W5C8_9ZZZZ</name>
<keyword evidence="1" id="KW-0472">Membrane</keyword>